<reference evidence="2 3" key="1">
    <citation type="submission" date="2016-10" db="EMBL/GenBank/DDBJ databases">
        <authorList>
            <person name="de Groot N.N."/>
        </authorList>
    </citation>
    <scope>NUCLEOTIDE SEQUENCE [LARGE SCALE GENOMIC DNA]</scope>
    <source>
        <strain evidence="2 3">DSM 19981</strain>
    </source>
</reference>
<evidence type="ECO:0000256" key="1">
    <source>
        <dbReference type="SAM" id="SignalP"/>
    </source>
</evidence>
<dbReference type="Proteomes" id="UP000199473">
    <property type="component" value="Unassembled WGS sequence"/>
</dbReference>
<organism evidence="2 3">
    <name type="scientific">Falsiroseomonas stagni DSM 19981</name>
    <dbReference type="NCBI Taxonomy" id="1123062"/>
    <lineage>
        <taxon>Bacteria</taxon>
        <taxon>Pseudomonadati</taxon>
        <taxon>Pseudomonadota</taxon>
        <taxon>Alphaproteobacteria</taxon>
        <taxon>Acetobacterales</taxon>
        <taxon>Roseomonadaceae</taxon>
        <taxon>Falsiroseomonas</taxon>
    </lineage>
</organism>
<dbReference type="STRING" id="1123062.SAMN02745775_101251"/>
<dbReference type="RefSeq" id="WP_092954290.1">
    <property type="nucleotide sequence ID" value="NZ_FOSQ01000001.1"/>
</dbReference>
<gene>
    <name evidence="2" type="ORF">SAMN02745775_101251</name>
</gene>
<keyword evidence="3" id="KW-1185">Reference proteome</keyword>
<name>A0A1I3XFR1_9PROT</name>
<keyword evidence="1" id="KW-0732">Signal</keyword>
<feature type="chain" id="PRO_5011470145" description="PEGA domain-containing protein" evidence="1">
    <location>
        <begin position="23"/>
        <end position="200"/>
    </location>
</feature>
<accession>A0A1I3XFR1</accession>
<evidence type="ECO:0008006" key="4">
    <source>
        <dbReference type="Google" id="ProtNLM"/>
    </source>
</evidence>
<feature type="signal peptide" evidence="1">
    <location>
        <begin position="1"/>
        <end position="22"/>
    </location>
</feature>
<proteinExistence type="predicted"/>
<dbReference type="AlphaFoldDB" id="A0A1I3XFR1"/>
<evidence type="ECO:0000313" key="2">
    <source>
        <dbReference type="EMBL" id="SFK18169.1"/>
    </source>
</evidence>
<sequence>MIAKFYRFAALLLLAFGLPACATITTGTTQTISVLTEPPGAACTMTRDGTIMGVVNPTPGTVSLSKSSRDIAIRCTRAGNLPGVQTITPQFQGMTAGNILLGGFIGLAVDAASGAMSRYPENVIVSLPPETFASEGSREAFFTTRIADTRRLFDERLTAARSACGTDTQGCETRIQALNRERDDELALLERQRTTARISP</sequence>
<dbReference type="EMBL" id="FOSQ01000001">
    <property type="protein sequence ID" value="SFK18169.1"/>
    <property type="molecule type" value="Genomic_DNA"/>
</dbReference>
<evidence type="ECO:0000313" key="3">
    <source>
        <dbReference type="Proteomes" id="UP000199473"/>
    </source>
</evidence>
<dbReference type="OrthoDB" id="7283452at2"/>
<protein>
    <recommendedName>
        <fullName evidence="4">PEGA domain-containing protein</fullName>
    </recommendedName>
</protein>